<evidence type="ECO:0000259" key="2">
    <source>
        <dbReference type="Pfam" id="PF10551"/>
    </source>
</evidence>
<dbReference type="PANTHER" id="PTHR47718">
    <property type="entry name" value="OS01G0519700 PROTEIN"/>
    <property type="match status" value="1"/>
</dbReference>
<keyword evidence="1" id="KW-0472">Membrane</keyword>
<sequence>MGIVCYGSKSENIGSSLGSVVSSSSSKCDLNRTIINRKTYLTPDVDNRHYKGQTFSYLNMGYGRRYIICNMQGSKKKVAYDTLKDPNKKKCKWPFIRINYETYVRMKVGNDKVWRIYELKKEHTYSICGFENTRAIGIDTKQIKREWNEFIGDRDAVFMIEIKRSIYKTFRLTIALEVMENLLDCFGQMKKQNKTIFHFELLLVLISGIIFIPFTGINNHKRCITFGVELLSSESVKSYTWLLHTLKKTFVKEPNVIVIDQVLTFHYYIQKTISCFLETSSSFFL</sequence>
<dbReference type="InterPro" id="IPR018289">
    <property type="entry name" value="MULE_transposase_dom"/>
</dbReference>
<keyword evidence="4" id="KW-1185">Reference proteome</keyword>
<accession>A0A9R1UG43</accession>
<evidence type="ECO:0000256" key="1">
    <source>
        <dbReference type="SAM" id="Phobius"/>
    </source>
</evidence>
<evidence type="ECO:0000313" key="3">
    <source>
        <dbReference type="EMBL" id="KAJ0186553.1"/>
    </source>
</evidence>
<name>A0A9R1UG43_LACSA</name>
<dbReference type="PANTHER" id="PTHR47718:SF17">
    <property type="entry name" value="PROTEIN FAR1-RELATED SEQUENCE 5-LIKE"/>
    <property type="match status" value="1"/>
</dbReference>
<organism evidence="3 4">
    <name type="scientific">Lactuca sativa</name>
    <name type="common">Garden lettuce</name>
    <dbReference type="NCBI Taxonomy" id="4236"/>
    <lineage>
        <taxon>Eukaryota</taxon>
        <taxon>Viridiplantae</taxon>
        <taxon>Streptophyta</taxon>
        <taxon>Embryophyta</taxon>
        <taxon>Tracheophyta</taxon>
        <taxon>Spermatophyta</taxon>
        <taxon>Magnoliopsida</taxon>
        <taxon>eudicotyledons</taxon>
        <taxon>Gunneridae</taxon>
        <taxon>Pentapetalae</taxon>
        <taxon>asterids</taxon>
        <taxon>campanulids</taxon>
        <taxon>Asterales</taxon>
        <taxon>Asteraceae</taxon>
        <taxon>Cichorioideae</taxon>
        <taxon>Cichorieae</taxon>
        <taxon>Lactucinae</taxon>
        <taxon>Lactuca</taxon>
    </lineage>
</organism>
<dbReference type="EMBL" id="NBSK02000009">
    <property type="protein sequence ID" value="KAJ0186553.1"/>
    <property type="molecule type" value="Genomic_DNA"/>
</dbReference>
<keyword evidence="1" id="KW-1133">Transmembrane helix</keyword>
<keyword evidence="1" id="KW-0812">Transmembrane</keyword>
<reference evidence="3 4" key="1">
    <citation type="journal article" date="2017" name="Nat. Commun.">
        <title>Genome assembly with in vitro proximity ligation data and whole-genome triplication in lettuce.</title>
        <authorList>
            <person name="Reyes-Chin-Wo S."/>
            <person name="Wang Z."/>
            <person name="Yang X."/>
            <person name="Kozik A."/>
            <person name="Arikit S."/>
            <person name="Song C."/>
            <person name="Xia L."/>
            <person name="Froenicke L."/>
            <person name="Lavelle D.O."/>
            <person name="Truco M.J."/>
            <person name="Xia R."/>
            <person name="Zhu S."/>
            <person name="Xu C."/>
            <person name="Xu H."/>
            <person name="Xu X."/>
            <person name="Cox K."/>
            <person name="Korf I."/>
            <person name="Meyers B.C."/>
            <person name="Michelmore R.W."/>
        </authorList>
    </citation>
    <scope>NUCLEOTIDE SEQUENCE [LARGE SCALE GENOMIC DNA]</scope>
    <source>
        <strain evidence="4">cv. Salinas</strain>
        <tissue evidence="3">Seedlings</tissue>
    </source>
</reference>
<feature type="domain" description="MULE transposase" evidence="2">
    <location>
        <begin position="209"/>
        <end position="261"/>
    </location>
</feature>
<gene>
    <name evidence="3" type="ORF">LSAT_V11C900490410</name>
</gene>
<dbReference type="Pfam" id="PF10551">
    <property type="entry name" value="MULE"/>
    <property type="match status" value="1"/>
</dbReference>
<dbReference type="AlphaFoldDB" id="A0A9R1UG43"/>
<feature type="transmembrane region" description="Helical" evidence="1">
    <location>
        <begin position="196"/>
        <end position="214"/>
    </location>
</feature>
<evidence type="ECO:0000313" key="4">
    <source>
        <dbReference type="Proteomes" id="UP000235145"/>
    </source>
</evidence>
<dbReference type="Proteomes" id="UP000235145">
    <property type="component" value="Unassembled WGS sequence"/>
</dbReference>
<protein>
    <recommendedName>
        <fullName evidence="2">MULE transposase domain-containing protein</fullName>
    </recommendedName>
</protein>
<comment type="caution">
    <text evidence="3">The sequence shown here is derived from an EMBL/GenBank/DDBJ whole genome shotgun (WGS) entry which is preliminary data.</text>
</comment>
<proteinExistence type="predicted"/>